<dbReference type="AlphaFoldDB" id="A0A1X2FJ59"/>
<name>A0A1X2FJ59_9MYCO</name>
<reference evidence="1 2" key="1">
    <citation type="submission" date="2016-01" db="EMBL/GenBank/DDBJ databases">
        <title>The new phylogeny of the genus Mycobacterium.</title>
        <authorList>
            <person name="Tarcisio F."/>
            <person name="Conor M."/>
            <person name="Antonella G."/>
            <person name="Elisabetta G."/>
            <person name="Giulia F.S."/>
            <person name="Sara T."/>
            <person name="Anna F."/>
            <person name="Clotilde B."/>
            <person name="Roberto B."/>
            <person name="Veronica D.S."/>
            <person name="Fabio R."/>
            <person name="Monica P."/>
            <person name="Olivier J."/>
            <person name="Enrico T."/>
            <person name="Nicola S."/>
        </authorList>
    </citation>
    <scope>NUCLEOTIDE SEQUENCE [LARGE SCALE GENOMIC DNA]</scope>
    <source>
        <strain evidence="1 2">ATCC 700010</strain>
    </source>
</reference>
<proteinExistence type="predicted"/>
<accession>A0A1X2FJ59</accession>
<sequence length="95" mass="10741">MALWRAEDSEVFAATIAAAAERLGVQSLAVEKDYWICEVLRTMVASLDPAGEFAADLRREHETAMETLYYGSNPPSFDDVIDRVRHHAELLNPYR</sequence>
<organism evidence="1 2">
    <name type="scientific">Mycolicibacterium wolinskyi</name>
    <dbReference type="NCBI Taxonomy" id="59750"/>
    <lineage>
        <taxon>Bacteria</taxon>
        <taxon>Bacillati</taxon>
        <taxon>Actinomycetota</taxon>
        <taxon>Actinomycetes</taxon>
        <taxon>Mycobacteriales</taxon>
        <taxon>Mycobacteriaceae</taxon>
        <taxon>Mycolicibacterium</taxon>
    </lineage>
</organism>
<dbReference type="RefSeq" id="WP_085142650.1">
    <property type="nucleotide sequence ID" value="NZ_JACKUA010000023.1"/>
</dbReference>
<gene>
    <name evidence="1" type="ORF">AWC31_14405</name>
</gene>
<comment type="caution">
    <text evidence="1">The sequence shown here is derived from an EMBL/GenBank/DDBJ whole genome shotgun (WGS) entry which is preliminary data.</text>
</comment>
<dbReference type="Proteomes" id="UP000193964">
    <property type="component" value="Unassembled WGS sequence"/>
</dbReference>
<dbReference type="EMBL" id="LQQA01000005">
    <property type="protein sequence ID" value="ORX18490.1"/>
    <property type="molecule type" value="Genomic_DNA"/>
</dbReference>
<evidence type="ECO:0000313" key="1">
    <source>
        <dbReference type="EMBL" id="ORX18490.1"/>
    </source>
</evidence>
<protein>
    <submittedName>
        <fullName evidence="1">Uncharacterized protein</fullName>
    </submittedName>
</protein>
<evidence type="ECO:0000313" key="2">
    <source>
        <dbReference type="Proteomes" id="UP000193964"/>
    </source>
</evidence>